<dbReference type="Proteomes" id="UP000828390">
    <property type="component" value="Unassembled WGS sequence"/>
</dbReference>
<comment type="caution">
    <text evidence="2">The sequence shown here is derived from an EMBL/GenBank/DDBJ whole genome shotgun (WGS) entry which is preliminary data.</text>
</comment>
<evidence type="ECO:0000313" key="2">
    <source>
        <dbReference type="EMBL" id="KAH3851393.1"/>
    </source>
</evidence>
<feature type="compositionally biased region" description="Polar residues" evidence="1">
    <location>
        <begin position="35"/>
        <end position="44"/>
    </location>
</feature>
<name>A0A9D4L432_DREPO</name>
<accession>A0A9D4L432</accession>
<feature type="compositionally biased region" description="Basic and acidic residues" evidence="1">
    <location>
        <begin position="249"/>
        <end position="263"/>
    </location>
</feature>
<sequence>MYSPVQEVPSTPLLNLRNTRVSAEAQTPDAVVPDTYSQSSQDESYSVPGTPRALAVPLTPLAPVARSIIRCTATSSGRRYVYDPSFRQRSPLVGTCANEQVVPCTPGSLKLEAFSTPDTPSRPAAHKRPRHMAFTSTLGSDFRDHTPVRTSPLLFSSEARLGSMPSNGPFEASLSGMTPSGAADEVYESRDLNASHDHLRALFSVSTPHCGNRGGGGAISRSRKRKRPLRETVARARRSPADISNGNTRGHEGDRTQDFLDII</sequence>
<proteinExistence type="predicted"/>
<protein>
    <submittedName>
        <fullName evidence="2">Uncharacterized protein</fullName>
    </submittedName>
</protein>
<feature type="region of interest" description="Disordered" evidence="1">
    <location>
        <begin position="1"/>
        <end position="49"/>
    </location>
</feature>
<organism evidence="2 3">
    <name type="scientific">Dreissena polymorpha</name>
    <name type="common">Zebra mussel</name>
    <name type="synonym">Mytilus polymorpha</name>
    <dbReference type="NCBI Taxonomy" id="45954"/>
    <lineage>
        <taxon>Eukaryota</taxon>
        <taxon>Metazoa</taxon>
        <taxon>Spiralia</taxon>
        <taxon>Lophotrochozoa</taxon>
        <taxon>Mollusca</taxon>
        <taxon>Bivalvia</taxon>
        <taxon>Autobranchia</taxon>
        <taxon>Heteroconchia</taxon>
        <taxon>Euheterodonta</taxon>
        <taxon>Imparidentia</taxon>
        <taxon>Neoheterodontei</taxon>
        <taxon>Myida</taxon>
        <taxon>Dreissenoidea</taxon>
        <taxon>Dreissenidae</taxon>
        <taxon>Dreissena</taxon>
    </lineage>
</organism>
<feature type="compositionally biased region" description="Polar residues" evidence="1">
    <location>
        <begin position="8"/>
        <end position="25"/>
    </location>
</feature>
<dbReference type="EMBL" id="JAIWYP010000003">
    <property type="protein sequence ID" value="KAH3851393.1"/>
    <property type="molecule type" value="Genomic_DNA"/>
</dbReference>
<gene>
    <name evidence="2" type="ORF">DPMN_093873</name>
</gene>
<evidence type="ECO:0000313" key="3">
    <source>
        <dbReference type="Proteomes" id="UP000828390"/>
    </source>
</evidence>
<reference evidence="2" key="1">
    <citation type="journal article" date="2019" name="bioRxiv">
        <title>The Genome of the Zebra Mussel, Dreissena polymorpha: A Resource for Invasive Species Research.</title>
        <authorList>
            <person name="McCartney M.A."/>
            <person name="Auch B."/>
            <person name="Kono T."/>
            <person name="Mallez S."/>
            <person name="Zhang Y."/>
            <person name="Obille A."/>
            <person name="Becker A."/>
            <person name="Abrahante J.E."/>
            <person name="Garbe J."/>
            <person name="Badalamenti J.P."/>
            <person name="Herman A."/>
            <person name="Mangelson H."/>
            <person name="Liachko I."/>
            <person name="Sullivan S."/>
            <person name="Sone E.D."/>
            <person name="Koren S."/>
            <person name="Silverstein K.A.T."/>
            <person name="Beckman K.B."/>
            <person name="Gohl D.M."/>
        </authorList>
    </citation>
    <scope>NUCLEOTIDE SEQUENCE</scope>
    <source>
        <strain evidence="2">Duluth1</strain>
        <tissue evidence="2">Whole animal</tissue>
    </source>
</reference>
<feature type="region of interest" description="Disordered" evidence="1">
    <location>
        <begin position="205"/>
        <end position="263"/>
    </location>
</feature>
<reference evidence="2" key="2">
    <citation type="submission" date="2020-11" db="EMBL/GenBank/DDBJ databases">
        <authorList>
            <person name="McCartney M.A."/>
            <person name="Auch B."/>
            <person name="Kono T."/>
            <person name="Mallez S."/>
            <person name="Becker A."/>
            <person name="Gohl D.M."/>
            <person name="Silverstein K.A.T."/>
            <person name="Koren S."/>
            <person name="Bechman K.B."/>
            <person name="Herman A."/>
            <person name="Abrahante J.E."/>
            <person name="Garbe J."/>
        </authorList>
    </citation>
    <scope>NUCLEOTIDE SEQUENCE</scope>
    <source>
        <strain evidence="2">Duluth1</strain>
        <tissue evidence="2">Whole animal</tissue>
    </source>
</reference>
<evidence type="ECO:0000256" key="1">
    <source>
        <dbReference type="SAM" id="MobiDB-lite"/>
    </source>
</evidence>
<keyword evidence="3" id="KW-1185">Reference proteome</keyword>
<dbReference type="AlphaFoldDB" id="A0A9D4L432"/>